<evidence type="ECO:0000313" key="1">
    <source>
        <dbReference type="EMBL" id="BDT59247.1"/>
    </source>
</evidence>
<dbReference type="RefSeq" id="WP_281907844.1">
    <property type="nucleotide sequence ID" value="NZ_AP026966.1"/>
</dbReference>
<name>A0ABM8C7K0_9BURK</name>
<evidence type="ECO:0000313" key="2">
    <source>
        <dbReference type="Proteomes" id="UP001163336"/>
    </source>
</evidence>
<protein>
    <submittedName>
        <fullName evidence="1">Uncharacterized protein</fullName>
    </submittedName>
</protein>
<sequence>MVALPASNVTAYAKVSLGGARLSEPGANVGVAVIQVKTLFRPYDA</sequence>
<keyword evidence="2" id="KW-1185">Reference proteome</keyword>
<organism evidence="1 2">
    <name type="scientific">Massilia varians</name>
    <dbReference type="NCBI Taxonomy" id="457921"/>
    <lineage>
        <taxon>Bacteria</taxon>
        <taxon>Pseudomonadati</taxon>
        <taxon>Pseudomonadota</taxon>
        <taxon>Betaproteobacteria</taxon>
        <taxon>Burkholderiales</taxon>
        <taxon>Oxalobacteraceae</taxon>
        <taxon>Telluria group</taxon>
        <taxon>Massilia</taxon>
    </lineage>
</organism>
<reference evidence="1" key="1">
    <citation type="submission" date="2022-11" db="EMBL/GenBank/DDBJ databases">
        <title>Isolation and characterization of PLA-degrading bacterium Massilia sp. from Antarctic soil.</title>
        <authorList>
            <person name="Sato K."/>
            <person name="Gomez-Fuentes C."/>
            <person name="Ahmad S.A."/>
            <person name="Zulkharnain A."/>
        </authorList>
    </citation>
    <scope>NUCLEOTIDE SEQUENCE</scope>
    <source>
        <strain evidence="1">N-3</strain>
    </source>
</reference>
<proteinExistence type="predicted"/>
<gene>
    <name evidence="1" type="ORF">MasN3_27410</name>
</gene>
<dbReference type="EMBL" id="AP026966">
    <property type="protein sequence ID" value="BDT59247.1"/>
    <property type="molecule type" value="Genomic_DNA"/>
</dbReference>
<accession>A0ABM8C7K0</accession>
<dbReference type="Proteomes" id="UP001163336">
    <property type="component" value="Chromosome"/>
</dbReference>